<dbReference type="SUPFAM" id="SSF49562">
    <property type="entry name" value="C2 domain (Calcium/lipid-binding domain, CaLB)"/>
    <property type="match status" value="1"/>
</dbReference>
<feature type="domain" description="C2" evidence="2">
    <location>
        <begin position="327"/>
        <end position="442"/>
    </location>
</feature>
<dbReference type="InterPro" id="IPR043549">
    <property type="entry name" value="C2C4C/C2C4D"/>
</dbReference>
<sequence length="442" mass="48707">MRVTLESSSKALSFPGLGAEGIMLGTYRLSSDTQSKGTLPYVLTPDRIPEFCIPPQLTSQLKKPDAPCHHRSTPNIRSSVAKAGESQKSAEALSFPQKHIIQIESADDIPCDVSCSDDESTNADPQSQAALSLPHLPKAHTSYGFCTLLESPNTRRKESIFHNDPWGSPALPCLLPRSRSSTYCKGVSAPILHVSSMTGRLPPQDMCVRRSCMCDSDTASSTESSPFSSPMLNRPVPRSNSLFKAFSQERLFCKAFKVNSRTSASRNNSVSTDEGSSTDNSPNVTRRASEGLMEPLPSLACSFSPLPLDLMYRRERFVRENAVFLDRGGVLRISGEYCPENERLQVRLISAEGLYETSIEPKSINCCVSLSLLPGKAQKQRSTIIRMSRNPIFNEDFFFDGIREEDLCNRSLRIKAVNKVSSLKRDCVLGRSELCLASILPI</sequence>
<feature type="region of interest" description="Disordered" evidence="1">
    <location>
        <begin position="264"/>
        <end position="286"/>
    </location>
</feature>
<dbReference type="Gene3D" id="2.60.40.150">
    <property type="entry name" value="C2 domain"/>
    <property type="match status" value="1"/>
</dbReference>
<dbReference type="PANTHER" id="PTHR46291:SF1">
    <property type="entry name" value="C2 CALCIUM-DEPENDENT DOMAIN-CONTAINING PROTEIN 4D"/>
    <property type="match status" value="1"/>
</dbReference>
<dbReference type="InterPro" id="IPR035892">
    <property type="entry name" value="C2_domain_sf"/>
</dbReference>
<name>A0AAV7TMB1_PLEWA</name>
<gene>
    <name evidence="3" type="ORF">NDU88_003014</name>
</gene>
<evidence type="ECO:0000313" key="4">
    <source>
        <dbReference type="Proteomes" id="UP001066276"/>
    </source>
</evidence>
<dbReference type="Proteomes" id="UP001066276">
    <property type="component" value="Chromosome 3_2"/>
</dbReference>
<dbReference type="Pfam" id="PF00168">
    <property type="entry name" value="C2"/>
    <property type="match status" value="1"/>
</dbReference>
<dbReference type="PROSITE" id="PS50004">
    <property type="entry name" value="C2"/>
    <property type="match status" value="1"/>
</dbReference>
<protein>
    <recommendedName>
        <fullName evidence="2">C2 domain-containing protein</fullName>
    </recommendedName>
</protein>
<accession>A0AAV7TMB1</accession>
<proteinExistence type="predicted"/>
<reference evidence="3" key="1">
    <citation type="journal article" date="2022" name="bioRxiv">
        <title>Sequencing and chromosome-scale assembly of the giantPleurodeles waltlgenome.</title>
        <authorList>
            <person name="Brown T."/>
            <person name="Elewa A."/>
            <person name="Iarovenko S."/>
            <person name="Subramanian E."/>
            <person name="Araus A.J."/>
            <person name="Petzold A."/>
            <person name="Susuki M."/>
            <person name="Suzuki K.-i.T."/>
            <person name="Hayashi T."/>
            <person name="Toyoda A."/>
            <person name="Oliveira C."/>
            <person name="Osipova E."/>
            <person name="Leigh N.D."/>
            <person name="Simon A."/>
            <person name="Yun M.H."/>
        </authorList>
    </citation>
    <scope>NUCLEOTIDE SEQUENCE</scope>
    <source>
        <strain evidence="3">20211129_DDA</strain>
        <tissue evidence="3">Liver</tissue>
    </source>
</reference>
<evidence type="ECO:0000259" key="2">
    <source>
        <dbReference type="PROSITE" id="PS50004"/>
    </source>
</evidence>
<organism evidence="3 4">
    <name type="scientific">Pleurodeles waltl</name>
    <name type="common">Iberian ribbed newt</name>
    <dbReference type="NCBI Taxonomy" id="8319"/>
    <lineage>
        <taxon>Eukaryota</taxon>
        <taxon>Metazoa</taxon>
        <taxon>Chordata</taxon>
        <taxon>Craniata</taxon>
        <taxon>Vertebrata</taxon>
        <taxon>Euteleostomi</taxon>
        <taxon>Amphibia</taxon>
        <taxon>Batrachia</taxon>
        <taxon>Caudata</taxon>
        <taxon>Salamandroidea</taxon>
        <taxon>Salamandridae</taxon>
        <taxon>Pleurodelinae</taxon>
        <taxon>Pleurodeles</taxon>
    </lineage>
</organism>
<evidence type="ECO:0000313" key="3">
    <source>
        <dbReference type="EMBL" id="KAJ1177762.1"/>
    </source>
</evidence>
<keyword evidence="4" id="KW-1185">Reference proteome</keyword>
<evidence type="ECO:0000256" key="1">
    <source>
        <dbReference type="SAM" id="MobiDB-lite"/>
    </source>
</evidence>
<dbReference type="InterPro" id="IPR000008">
    <property type="entry name" value="C2_dom"/>
</dbReference>
<comment type="caution">
    <text evidence="3">The sequence shown here is derived from an EMBL/GenBank/DDBJ whole genome shotgun (WGS) entry which is preliminary data.</text>
</comment>
<dbReference type="PANTHER" id="PTHR46291">
    <property type="entry name" value="C2 DOMAIN-CONTAINING PROTEIN"/>
    <property type="match status" value="1"/>
</dbReference>
<dbReference type="AlphaFoldDB" id="A0AAV7TMB1"/>
<dbReference type="EMBL" id="JANPWB010000006">
    <property type="protein sequence ID" value="KAJ1177762.1"/>
    <property type="molecule type" value="Genomic_DNA"/>
</dbReference>